<dbReference type="Proteomes" id="UP001243009">
    <property type="component" value="Unassembled WGS sequence"/>
</dbReference>
<reference evidence="2 3" key="1">
    <citation type="submission" date="2023-08" db="EMBL/GenBank/DDBJ databases">
        <title>The draft genome sequence of Paracraurococcus sp. LOR1-02.</title>
        <authorList>
            <person name="Kingkaew E."/>
            <person name="Tanasupawat S."/>
        </authorList>
    </citation>
    <scope>NUCLEOTIDE SEQUENCE [LARGE SCALE GENOMIC DNA]</scope>
    <source>
        <strain evidence="2 3">LOR1-02</strain>
    </source>
</reference>
<dbReference type="RefSeq" id="WP_305102615.1">
    <property type="nucleotide sequence ID" value="NZ_JAUTWS010000004.1"/>
</dbReference>
<proteinExistence type="predicted"/>
<dbReference type="EMBL" id="JAUTWS010000004">
    <property type="protein sequence ID" value="MDO9707743.1"/>
    <property type="molecule type" value="Genomic_DNA"/>
</dbReference>
<comment type="caution">
    <text evidence="2">The sequence shown here is derived from an EMBL/GenBank/DDBJ whole genome shotgun (WGS) entry which is preliminary data.</text>
</comment>
<sequence>MRRLALLLLCLAALPARAAVFDEFQVFDGRITEPRGFDLNFHLNFGRKGIHEPGEGAPRNGALFTAEIGYVTAPWHEVALYLPVAKEFSGDVFGGGFKLRNSFVVPGAGDRPLALGFDVELRNQSYRFTSADWGVTLRPIIDLRRGPWQLILNPGVEFPLGREGPIFAPAVRGVLQVSERAWLGLEHYMDFERIDRPAKPAGQAHQLFVTTDYKISERFALQFGLGHGLTHASDRWLGKVILSVDF</sequence>
<evidence type="ECO:0000313" key="3">
    <source>
        <dbReference type="Proteomes" id="UP001243009"/>
    </source>
</evidence>
<keyword evidence="1" id="KW-0732">Signal</keyword>
<feature type="signal peptide" evidence="1">
    <location>
        <begin position="1"/>
        <end position="18"/>
    </location>
</feature>
<evidence type="ECO:0000313" key="2">
    <source>
        <dbReference type="EMBL" id="MDO9707743.1"/>
    </source>
</evidence>
<protein>
    <recommendedName>
        <fullName evidence="4">Transporter</fullName>
    </recommendedName>
</protein>
<feature type="chain" id="PRO_5045726315" description="Transporter" evidence="1">
    <location>
        <begin position="19"/>
        <end position="246"/>
    </location>
</feature>
<keyword evidence="3" id="KW-1185">Reference proteome</keyword>
<organism evidence="2 3">
    <name type="scientific">Paracraurococcus lichenis</name>
    <dbReference type="NCBI Taxonomy" id="3064888"/>
    <lineage>
        <taxon>Bacteria</taxon>
        <taxon>Pseudomonadati</taxon>
        <taxon>Pseudomonadota</taxon>
        <taxon>Alphaproteobacteria</taxon>
        <taxon>Acetobacterales</taxon>
        <taxon>Roseomonadaceae</taxon>
        <taxon>Paracraurococcus</taxon>
    </lineage>
</organism>
<evidence type="ECO:0008006" key="4">
    <source>
        <dbReference type="Google" id="ProtNLM"/>
    </source>
</evidence>
<name>A0ABT9DV40_9PROT</name>
<accession>A0ABT9DV40</accession>
<gene>
    <name evidence="2" type="ORF">Q7A36_05240</name>
</gene>
<evidence type="ECO:0000256" key="1">
    <source>
        <dbReference type="SAM" id="SignalP"/>
    </source>
</evidence>